<name>A0A2I0JCV7_PUNGR</name>
<dbReference type="AlphaFoldDB" id="A0A2I0JCV7"/>
<protein>
    <submittedName>
        <fullName evidence="2">Uncharacterized protein</fullName>
    </submittedName>
</protein>
<dbReference type="EMBL" id="PGOL01001813">
    <property type="protein sequence ID" value="PKI54072.1"/>
    <property type="molecule type" value="Genomic_DNA"/>
</dbReference>
<evidence type="ECO:0000256" key="1">
    <source>
        <dbReference type="SAM" id="MobiDB-lite"/>
    </source>
</evidence>
<proteinExistence type="predicted"/>
<evidence type="ECO:0000313" key="2">
    <source>
        <dbReference type="EMBL" id="PKI54072.1"/>
    </source>
</evidence>
<dbReference type="Proteomes" id="UP000233551">
    <property type="component" value="Unassembled WGS sequence"/>
</dbReference>
<reference evidence="2 3" key="1">
    <citation type="submission" date="2017-11" db="EMBL/GenBank/DDBJ databases">
        <title>De-novo sequencing of pomegranate (Punica granatum L.) genome.</title>
        <authorList>
            <person name="Akparov Z."/>
            <person name="Amiraslanov A."/>
            <person name="Hajiyeva S."/>
            <person name="Abbasov M."/>
            <person name="Kaur K."/>
            <person name="Hamwieh A."/>
            <person name="Solovyev V."/>
            <person name="Salamov A."/>
            <person name="Braich B."/>
            <person name="Kosarev P."/>
            <person name="Mahmoud A."/>
            <person name="Hajiyev E."/>
            <person name="Babayeva S."/>
            <person name="Izzatullayeva V."/>
            <person name="Mammadov A."/>
            <person name="Mammadov A."/>
            <person name="Sharifova S."/>
            <person name="Ojaghi J."/>
            <person name="Eynullazada K."/>
            <person name="Bayramov B."/>
            <person name="Abdulazimova A."/>
            <person name="Shahmuradov I."/>
        </authorList>
    </citation>
    <scope>NUCLEOTIDE SEQUENCE [LARGE SCALE GENOMIC DNA]</scope>
    <source>
        <strain evidence="3">cv. AG2017</strain>
        <tissue evidence="2">Leaf</tissue>
    </source>
</reference>
<evidence type="ECO:0000313" key="3">
    <source>
        <dbReference type="Proteomes" id="UP000233551"/>
    </source>
</evidence>
<comment type="caution">
    <text evidence="2">The sequence shown here is derived from an EMBL/GenBank/DDBJ whole genome shotgun (WGS) entry which is preliminary data.</text>
</comment>
<feature type="compositionally biased region" description="Basic and acidic residues" evidence="1">
    <location>
        <begin position="16"/>
        <end position="35"/>
    </location>
</feature>
<accession>A0A2I0JCV7</accession>
<keyword evidence="3" id="KW-1185">Reference proteome</keyword>
<sequence length="205" mass="22988">MNGVLRDVAKFKKTNGNKDHLVKEDETSRQATKEEFSQLKEHITELEGELNELKRESEKSQQKIEQRSHDHAKVIKPAVNEKKVALTEAKREKKEAVAEAGAQAVVKYKAGLEEELKKKDPQVDMRRYDTFSHYYSSRAALGEPESPIEDTLAHTSPPYTQEVEVEIAYVAPTSKAVEVPCYGTVEASVEVKAAQEAPQPEAELP</sequence>
<organism evidence="2 3">
    <name type="scientific">Punica granatum</name>
    <name type="common">Pomegranate</name>
    <dbReference type="NCBI Taxonomy" id="22663"/>
    <lineage>
        <taxon>Eukaryota</taxon>
        <taxon>Viridiplantae</taxon>
        <taxon>Streptophyta</taxon>
        <taxon>Embryophyta</taxon>
        <taxon>Tracheophyta</taxon>
        <taxon>Spermatophyta</taxon>
        <taxon>Magnoliopsida</taxon>
        <taxon>eudicotyledons</taxon>
        <taxon>Gunneridae</taxon>
        <taxon>Pentapetalae</taxon>
        <taxon>rosids</taxon>
        <taxon>malvids</taxon>
        <taxon>Myrtales</taxon>
        <taxon>Lythraceae</taxon>
        <taxon>Punica</taxon>
    </lineage>
</organism>
<feature type="region of interest" description="Disordered" evidence="1">
    <location>
        <begin position="49"/>
        <end position="79"/>
    </location>
</feature>
<gene>
    <name evidence="2" type="ORF">CRG98_025566</name>
</gene>
<feature type="region of interest" description="Disordered" evidence="1">
    <location>
        <begin position="1"/>
        <end position="35"/>
    </location>
</feature>